<keyword evidence="5 7" id="KW-0573">Peptidoglycan synthesis</keyword>
<organism evidence="10">
    <name type="scientific">Oceaniferula spumae</name>
    <dbReference type="NCBI Taxonomy" id="2979115"/>
    <lineage>
        <taxon>Bacteria</taxon>
        <taxon>Pseudomonadati</taxon>
        <taxon>Verrucomicrobiota</taxon>
        <taxon>Verrucomicrobiia</taxon>
        <taxon>Verrucomicrobiales</taxon>
        <taxon>Verrucomicrobiaceae</taxon>
        <taxon>Oceaniferula</taxon>
    </lineage>
</organism>
<reference evidence="10" key="1">
    <citation type="submission" date="2024-07" db="EMBL/GenBank/DDBJ databases">
        <title>Complete genome sequence of Verrucomicrobiaceae bacterium NT6N.</title>
        <authorList>
            <person name="Huang C."/>
            <person name="Takami H."/>
            <person name="Hamasaki K."/>
        </authorList>
    </citation>
    <scope>NUCLEOTIDE SEQUENCE</scope>
    <source>
        <strain evidence="10">NT6N</strain>
    </source>
</reference>
<evidence type="ECO:0000256" key="8">
    <source>
        <dbReference type="SAM" id="SignalP"/>
    </source>
</evidence>
<evidence type="ECO:0000256" key="2">
    <source>
        <dbReference type="ARBA" id="ARBA00005992"/>
    </source>
</evidence>
<evidence type="ECO:0000256" key="7">
    <source>
        <dbReference type="PROSITE-ProRule" id="PRU01373"/>
    </source>
</evidence>
<dbReference type="CDD" id="cd16913">
    <property type="entry name" value="YkuD_like"/>
    <property type="match status" value="1"/>
</dbReference>
<dbReference type="SUPFAM" id="SSF141523">
    <property type="entry name" value="L,D-transpeptidase catalytic domain-like"/>
    <property type="match status" value="1"/>
</dbReference>
<name>A0AAT9FH60_9BACT</name>
<dbReference type="InterPro" id="IPR050979">
    <property type="entry name" value="LD-transpeptidase"/>
</dbReference>
<dbReference type="GO" id="GO:0008360">
    <property type="term" value="P:regulation of cell shape"/>
    <property type="evidence" value="ECO:0007669"/>
    <property type="project" value="UniProtKB-UniRule"/>
</dbReference>
<comment type="pathway">
    <text evidence="1 7">Cell wall biogenesis; peptidoglycan biosynthesis.</text>
</comment>
<dbReference type="PANTHER" id="PTHR30582:SF2">
    <property type="entry name" value="L,D-TRANSPEPTIDASE YCIB-RELATED"/>
    <property type="match status" value="1"/>
</dbReference>
<keyword evidence="4 7" id="KW-0133">Cell shape</keyword>
<gene>
    <name evidence="10" type="ORF">NT6N_03560</name>
</gene>
<dbReference type="GO" id="GO:0071555">
    <property type="term" value="P:cell wall organization"/>
    <property type="evidence" value="ECO:0007669"/>
    <property type="project" value="UniProtKB-UniRule"/>
</dbReference>
<dbReference type="GO" id="GO:0071972">
    <property type="term" value="F:peptidoglycan L,D-transpeptidase activity"/>
    <property type="evidence" value="ECO:0007669"/>
    <property type="project" value="TreeGrafter"/>
</dbReference>
<sequence length="217" mass="23622">MKLVTHYALPALAITFLLSSCGDPGTPNPNQAAPIRAAHVNPYEPGTYAHFKAQKGYPRNYGVWKNEAVLARTNASNSSIRIDLSDQRGYLMNGSELAMDYPVATGTSSHPTPTGNYRIVEKIASGKSSSTYGKIYNASGGLVKSDADSRKDKVPEGGKYVGAPMPYWMRLTWDGIGMHKGNVPRYPASHGCIRTYYKVVSTVYGKTRVGTRVSIVR</sequence>
<dbReference type="GO" id="GO:0016740">
    <property type="term" value="F:transferase activity"/>
    <property type="evidence" value="ECO:0007669"/>
    <property type="project" value="UniProtKB-KW"/>
</dbReference>
<dbReference type="Gene3D" id="2.40.440.10">
    <property type="entry name" value="L,D-transpeptidase catalytic domain-like"/>
    <property type="match status" value="1"/>
</dbReference>
<proteinExistence type="inferred from homology"/>
<keyword evidence="3" id="KW-0808">Transferase</keyword>
<evidence type="ECO:0000313" key="10">
    <source>
        <dbReference type="EMBL" id="BDS05316.1"/>
    </source>
</evidence>
<evidence type="ECO:0000259" key="9">
    <source>
        <dbReference type="PROSITE" id="PS52029"/>
    </source>
</evidence>
<protein>
    <recommendedName>
        <fullName evidence="9">L,D-TPase catalytic domain-containing protein</fullName>
    </recommendedName>
</protein>
<evidence type="ECO:0000256" key="4">
    <source>
        <dbReference type="ARBA" id="ARBA00022960"/>
    </source>
</evidence>
<evidence type="ECO:0000256" key="1">
    <source>
        <dbReference type="ARBA" id="ARBA00004752"/>
    </source>
</evidence>
<dbReference type="Pfam" id="PF03734">
    <property type="entry name" value="YkuD"/>
    <property type="match status" value="1"/>
</dbReference>
<dbReference type="PROSITE" id="PS52029">
    <property type="entry name" value="LD_TPASE"/>
    <property type="match status" value="1"/>
</dbReference>
<evidence type="ECO:0000256" key="3">
    <source>
        <dbReference type="ARBA" id="ARBA00022679"/>
    </source>
</evidence>
<dbReference type="GO" id="GO:0018104">
    <property type="term" value="P:peptidoglycan-protein cross-linking"/>
    <property type="evidence" value="ECO:0007669"/>
    <property type="project" value="TreeGrafter"/>
</dbReference>
<keyword evidence="8" id="KW-0732">Signal</keyword>
<dbReference type="InterPro" id="IPR005490">
    <property type="entry name" value="LD_TPept_cat_dom"/>
</dbReference>
<dbReference type="PANTHER" id="PTHR30582">
    <property type="entry name" value="L,D-TRANSPEPTIDASE"/>
    <property type="match status" value="1"/>
</dbReference>
<feature type="active site" description="Nucleophile" evidence="7">
    <location>
        <position position="192"/>
    </location>
</feature>
<dbReference type="InterPro" id="IPR038063">
    <property type="entry name" value="Transpep_catalytic_dom"/>
</dbReference>
<dbReference type="EMBL" id="AP026866">
    <property type="protein sequence ID" value="BDS05316.1"/>
    <property type="molecule type" value="Genomic_DNA"/>
</dbReference>
<keyword evidence="6 7" id="KW-0961">Cell wall biogenesis/degradation</keyword>
<comment type="similarity">
    <text evidence="2">Belongs to the YkuD family.</text>
</comment>
<evidence type="ECO:0000256" key="5">
    <source>
        <dbReference type="ARBA" id="ARBA00022984"/>
    </source>
</evidence>
<dbReference type="GO" id="GO:0005576">
    <property type="term" value="C:extracellular region"/>
    <property type="evidence" value="ECO:0007669"/>
    <property type="project" value="TreeGrafter"/>
</dbReference>
<feature type="signal peptide" evidence="8">
    <location>
        <begin position="1"/>
        <end position="22"/>
    </location>
</feature>
<accession>A0AAT9FH60</accession>
<feature type="domain" description="L,D-TPase catalytic" evidence="9">
    <location>
        <begin position="78"/>
        <end position="216"/>
    </location>
</feature>
<evidence type="ECO:0000256" key="6">
    <source>
        <dbReference type="ARBA" id="ARBA00023316"/>
    </source>
</evidence>
<dbReference type="AlphaFoldDB" id="A0AAT9FH60"/>
<dbReference type="PROSITE" id="PS51257">
    <property type="entry name" value="PROKAR_LIPOPROTEIN"/>
    <property type="match status" value="1"/>
</dbReference>
<dbReference type="KEGG" id="osu:NT6N_03560"/>
<feature type="chain" id="PRO_5043501817" description="L,D-TPase catalytic domain-containing protein" evidence="8">
    <location>
        <begin position="23"/>
        <end position="217"/>
    </location>
</feature>
<feature type="active site" description="Proton donor/acceptor" evidence="7">
    <location>
        <position position="179"/>
    </location>
</feature>